<evidence type="ECO:0000259" key="4">
    <source>
        <dbReference type="SMART" id="SM00382"/>
    </source>
</evidence>
<dbReference type="SUPFAM" id="SSF52540">
    <property type="entry name" value="P-loop containing nucleoside triphosphate hydrolases"/>
    <property type="match status" value="1"/>
</dbReference>
<reference evidence="6 7" key="1">
    <citation type="submission" date="2018-01" db="EMBL/GenBank/DDBJ databases">
        <title>The whole genome sequencing and assembly of Paenibacillus chitinolyticus KCCM 41400 strain.</title>
        <authorList>
            <person name="Kim J.-Y."/>
            <person name="Park M.-K."/>
            <person name="Lee Y.-J."/>
            <person name="Yi H."/>
            <person name="Bahn Y.-S."/>
            <person name="Kim J.F."/>
            <person name="Lee D.-W."/>
        </authorList>
    </citation>
    <scope>NUCLEOTIDE SEQUENCE [LARGE SCALE GENOMIC DNA]</scope>
    <source>
        <strain evidence="6 7">KCCM 41400</strain>
    </source>
</reference>
<dbReference type="Gene3D" id="3.40.50.300">
    <property type="entry name" value="P-loop containing nucleotide triphosphate hydrolases"/>
    <property type="match status" value="1"/>
</dbReference>
<gene>
    <name evidence="5" type="ORF">M5X16_06030</name>
    <name evidence="6" type="ORF">PC41400_27425</name>
</gene>
<evidence type="ECO:0000313" key="6">
    <source>
        <dbReference type="EMBL" id="QAV21195.1"/>
    </source>
</evidence>
<accession>A0A410X3M3</accession>
<evidence type="ECO:0000256" key="1">
    <source>
        <dbReference type="ARBA" id="ARBA00022741"/>
    </source>
</evidence>
<dbReference type="CDD" id="cd00009">
    <property type="entry name" value="AAA"/>
    <property type="match status" value="1"/>
</dbReference>
<evidence type="ECO:0000313" key="7">
    <source>
        <dbReference type="Proteomes" id="UP000288943"/>
    </source>
</evidence>
<dbReference type="GeneID" id="95378523"/>
<dbReference type="InterPro" id="IPR011703">
    <property type="entry name" value="ATPase_AAA-3"/>
</dbReference>
<reference evidence="5 8" key="2">
    <citation type="submission" date="2022-05" db="EMBL/GenBank/DDBJ databases">
        <title>Genome Sequencing of Bee-Associated Microbes.</title>
        <authorList>
            <person name="Dunlap C."/>
        </authorList>
    </citation>
    <scope>NUCLEOTIDE SEQUENCE [LARGE SCALE GENOMIC DNA]</scope>
    <source>
        <strain evidence="5 8">NRRL B-23120</strain>
    </source>
</reference>
<feature type="domain" description="AAA+ ATPase" evidence="4">
    <location>
        <begin position="43"/>
        <end position="184"/>
    </location>
</feature>
<evidence type="ECO:0000256" key="2">
    <source>
        <dbReference type="ARBA" id="ARBA00022840"/>
    </source>
</evidence>
<evidence type="ECO:0000313" key="5">
    <source>
        <dbReference type="EMBL" id="MCY9595331.1"/>
    </source>
</evidence>
<organism evidence="6 7">
    <name type="scientific">Paenibacillus chitinolyticus</name>
    <dbReference type="NCBI Taxonomy" id="79263"/>
    <lineage>
        <taxon>Bacteria</taxon>
        <taxon>Bacillati</taxon>
        <taxon>Bacillota</taxon>
        <taxon>Bacilli</taxon>
        <taxon>Bacillales</taxon>
        <taxon>Paenibacillaceae</taxon>
        <taxon>Paenibacillus</taxon>
    </lineage>
</organism>
<dbReference type="AlphaFoldDB" id="A0A410X3M3"/>
<evidence type="ECO:0000313" key="8">
    <source>
        <dbReference type="Proteomes" id="UP001527202"/>
    </source>
</evidence>
<proteinExistence type="inferred from homology"/>
<dbReference type="InterPro" id="IPR050764">
    <property type="entry name" value="CbbQ/NirQ/NorQ/GpvN"/>
</dbReference>
<dbReference type="Proteomes" id="UP000288943">
    <property type="component" value="Chromosome"/>
</dbReference>
<dbReference type="KEGG" id="pchi:PC41400_27425"/>
<dbReference type="InterPro" id="IPR003593">
    <property type="entry name" value="AAA+_ATPase"/>
</dbReference>
<dbReference type="OrthoDB" id="9808397at2"/>
<dbReference type="InterPro" id="IPR041628">
    <property type="entry name" value="ChlI/MoxR_AAA_lid"/>
</dbReference>
<dbReference type="PANTHER" id="PTHR42759">
    <property type="entry name" value="MOXR FAMILY PROTEIN"/>
    <property type="match status" value="1"/>
</dbReference>
<evidence type="ECO:0000256" key="3">
    <source>
        <dbReference type="ARBA" id="ARBA00061607"/>
    </source>
</evidence>
<dbReference type="SMART" id="SM00382">
    <property type="entry name" value="AAA"/>
    <property type="match status" value="1"/>
</dbReference>
<dbReference type="Proteomes" id="UP001527202">
    <property type="component" value="Unassembled WGS sequence"/>
</dbReference>
<dbReference type="PANTHER" id="PTHR42759:SF5">
    <property type="entry name" value="METHANOL DEHYDROGENASE REGULATOR"/>
    <property type="match status" value="1"/>
</dbReference>
<dbReference type="PIRSF" id="PIRSF002849">
    <property type="entry name" value="AAA_ATPase_chaperone_MoxR_prd"/>
    <property type="match status" value="1"/>
</dbReference>
<keyword evidence="2" id="KW-0067">ATP-binding</keyword>
<dbReference type="EMBL" id="CP026520">
    <property type="protein sequence ID" value="QAV21195.1"/>
    <property type="molecule type" value="Genomic_DNA"/>
</dbReference>
<dbReference type="Pfam" id="PF07726">
    <property type="entry name" value="AAA_3"/>
    <property type="match status" value="1"/>
</dbReference>
<dbReference type="EMBL" id="JAMDMJ010000007">
    <property type="protein sequence ID" value="MCY9595331.1"/>
    <property type="molecule type" value="Genomic_DNA"/>
</dbReference>
<comment type="similarity">
    <text evidence="3">Belongs to the MoxR family.</text>
</comment>
<protein>
    <submittedName>
        <fullName evidence="6">MoxR family ATPase</fullName>
    </submittedName>
</protein>
<dbReference type="Pfam" id="PF17863">
    <property type="entry name" value="AAA_lid_2"/>
    <property type="match status" value="1"/>
</dbReference>
<dbReference type="FunFam" id="3.40.50.300:FF:000640">
    <property type="entry name" value="MoxR family ATPase"/>
    <property type="match status" value="1"/>
</dbReference>
<name>A0A410X3M3_9BACL</name>
<dbReference type="InterPro" id="IPR027417">
    <property type="entry name" value="P-loop_NTPase"/>
</dbReference>
<dbReference type="RefSeq" id="WP_042234975.1">
    <property type="nucleotide sequence ID" value="NZ_CP026520.1"/>
</dbReference>
<keyword evidence="1" id="KW-0547">Nucleotide-binding</keyword>
<keyword evidence="8" id="KW-1185">Reference proteome</keyword>
<dbReference type="GO" id="GO:0005524">
    <property type="term" value="F:ATP binding"/>
    <property type="evidence" value="ECO:0007669"/>
    <property type="project" value="UniProtKB-KW"/>
</dbReference>
<dbReference type="GO" id="GO:0016887">
    <property type="term" value="F:ATP hydrolysis activity"/>
    <property type="evidence" value="ECO:0007669"/>
    <property type="project" value="InterPro"/>
</dbReference>
<dbReference type="Gene3D" id="1.10.8.80">
    <property type="entry name" value="Magnesium chelatase subunit I, C-Terminal domain"/>
    <property type="match status" value="1"/>
</dbReference>
<sequence>MISNRTFLFDQPHTLLQKVVDQVAKVVVGKRDAIEKSVIAMLCGGHVLLEDVPGVGKTLLVRSLAATIGCGCKRIQCTPDLMPSDITGVSVFQPQTAAFEFRPGPIMNPVVLADELNRALPRTQAAFLEAMEERSVTVDGVTYELPKPFLLLATQNPLDHEGTYPIPEAQLDRFLMKLSLGYPEHGDEVGMLEQQLQRRSPDSLRPVLLQEEWVQLQNEAATVNVDESLREYIVSLAGATRRHPDLRLGASPRASAALMRAAQARALMQGRRYVVPDDIKCLAVPVFAHRLLPSTDALIGGRTPQAAVEAAVASVPIPVLRFAAVR</sequence>